<feature type="transmembrane region" description="Helical" evidence="1">
    <location>
        <begin position="469"/>
        <end position="491"/>
    </location>
</feature>
<dbReference type="RefSeq" id="WP_081160849.1">
    <property type="nucleotide sequence ID" value="NZ_LWBP01000012.1"/>
</dbReference>
<accession>A0A1V9GAV0</accession>
<feature type="transmembrane region" description="Helical" evidence="1">
    <location>
        <begin position="121"/>
        <end position="140"/>
    </location>
</feature>
<feature type="transmembrane region" description="Helical" evidence="1">
    <location>
        <begin position="26"/>
        <end position="46"/>
    </location>
</feature>
<evidence type="ECO:0000256" key="1">
    <source>
        <dbReference type="SAM" id="Phobius"/>
    </source>
</evidence>
<proteinExistence type="predicted"/>
<dbReference type="STRING" id="550983.A4R26_32850"/>
<dbReference type="EMBL" id="LWBP01000012">
    <property type="protein sequence ID" value="OQP67789.1"/>
    <property type="molecule type" value="Genomic_DNA"/>
</dbReference>
<organism evidence="2 3">
    <name type="scientific">Niastella populi</name>
    <dbReference type="NCBI Taxonomy" id="550983"/>
    <lineage>
        <taxon>Bacteria</taxon>
        <taxon>Pseudomonadati</taxon>
        <taxon>Bacteroidota</taxon>
        <taxon>Chitinophagia</taxon>
        <taxon>Chitinophagales</taxon>
        <taxon>Chitinophagaceae</taxon>
        <taxon>Niastella</taxon>
    </lineage>
</organism>
<name>A0A1V9GAV0_9BACT</name>
<keyword evidence="1" id="KW-0472">Membrane</keyword>
<comment type="caution">
    <text evidence="2">The sequence shown here is derived from an EMBL/GenBank/DDBJ whole genome shotgun (WGS) entry which is preliminary data.</text>
</comment>
<feature type="transmembrane region" description="Helical" evidence="1">
    <location>
        <begin position="91"/>
        <end position="115"/>
    </location>
</feature>
<feature type="transmembrane region" description="Helical" evidence="1">
    <location>
        <begin position="211"/>
        <end position="230"/>
    </location>
</feature>
<keyword evidence="3" id="KW-1185">Reference proteome</keyword>
<keyword evidence="1" id="KW-1133">Transmembrane helix</keyword>
<sequence length="519" mass="60478">MNELSVIPANSVSFKEFLWGNRRNKMILNLVAIAIVIQFIIFKYLYPFASFIFGDSFSYIETAEQNLDINTYMVGYSRFLRFFSVFTSSDTALVAFQYLLIQVSTLFLLFTVFYFYKPSRLVQTVLLAFMVLNPLYLHLGNLVSSDCLFAALSITWFAVLLWLIHRPSNELIVWQAVLIFATFTVRYNALIYPFIAAVAFYLSSLSLRKKLIGIVAGLVLCGLFVFYTSYKYKQLTGYWQYSPFSGWQLTNNAMYAYRYVDAKDRKPVPRKFQAFDNMVREYFDSTRDVSKHPQEAMEASTVYMWTPDLSMFKYRDSLFRNDSSAIELKKWASMGPFYKSYGLFIIRQYPWKFIRHFLWPNANKYYAPQVEFLQLYNSGRSKVITNAMNWFKYKTTEVRIRMKSNNVWVLNFYPILFGISNVIMFLTLICYVLLKGWKTKPYSAKGILMGSAVWIINATFTIGASSPALRFQCFPILLTTVFVALLLEWLWKVAMSREDSTAQTELEMVSVINQSALMS</sequence>
<dbReference type="AlphaFoldDB" id="A0A1V9GAV0"/>
<reference evidence="3" key="1">
    <citation type="submission" date="2016-04" db="EMBL/GenBank/DDBJ databases">
        <authorList>
            <person name="Chen L."/>
            <person name="Zhuang W."/>
            <person name="Wang G."/>
        </authorList>
    </citation>
    <scope>NUCLEOTIDE SEQUENCE [LARGE SCALE GENOMIC DNA]</scope>
    <source>
        <strain evidence="3">208</strain>
    </source>
</reference>
<feature type="transmembrane region" description="Helical" evidence="1">
    <location>
        <begin position="171"/>
        <end position="202"/>
    </location>
</feature>
<dbReference type="OrthoDB" id="636847at2"/>
<evidence type="ECO:0000313" key="2">
    <source>
        <dbReference type="EMBL" id="OQP67789.1"/>
    </source>
</evidence>
<feature type="transmembrane region" description="Helical" evidence="1">
    <location>
        <begin position="147"/>
        <end position="165"/>
    </location>
</feature>
<evidence type="ECO:0000313" key="3">
    <source>
        <dbReference type="Proteomes" id="UP000192276"/>
    </source>
</evidence>
<protein>
    <recommendedName>
        <fullName evidence="4">Glycosyltransferase RgtA/B/C/D-like domain-containing protein</fullName>
    </recommendedName>
</protein>
<feature type="transmembrane region" description="Helical" evidence="1">
    <location>
        <begin position="446"/>
        <end position="463"/>
    </location>
</feature>
<keyword evidence="1" id="KW-0812">Transmembrane</keyword>
<gene>
    <name evidence="2" type="ORF">A4R26_32850</name>
</gene>
<feature type="transmembrane region" description="Helical" evidence="1">
    <location>
        <begin position="412"/>
        <end position="434"/>
    </location>
</feature>
<dbReference type="Proteomes" id="UP000192276">
    <property type="component" value="Unassembled WGS sequence"/>
</dbReference>
<evidence type="ECO:0008006" key="4">
    <source>
        <dbReference type="Google" id="ProtNLM"/>
    </source>
</evidence>